<reference evidence="1" key="1">
    <citation type="submission" date="2018-02" db="EMBL/GenBank/DDBJ databases">
        <title>Rhizophora mucronata_Transcriptome.</title>
        <authorList>
            <person name="Meera S.P."/>
            <person name="Sreeshan A."/>
            <person name="Augustine A."/>
        </authorList>
    </citation>
    <scope>NUCLEOTIDE SEQUENCE</scope>
    <source>
        <tissue evidence="1">Leaf</tissue>
    </source>
</reference>
<sequence length="74" mass="8589">MPCIKQQESLLPIWVPKRQSASTDLFYFLESGMILRRIKGCIFLYMKLSKSLFTNLLLLTREFCFLCASQGHAI</sequence>
<dbReference type="AlphaFoldDB" id="A0A2P2MG27"/>
<accession>A0A2P2MG27</accession>
<name>A0A2P2MG27_RHIMU</name>
<dbReference type="EMBL" id="GGEC01048717">
    <property type="protein sequence ID" value="MBX29201.1"/>
    <property type="molecule type" value="Transcribed_RNA"/>
</dbReference>
<dbReference type="EMBL" id="GGEC01048724">
    <property type="protein sequence ID" value="MBX29208.1"/>
    <property type="molecule type" value="Transcribed_RNA"/>
</dbReference>
<organism evidence="1">
    <name type="scientific">Rhizophora mucronata</name>
    <name type="common">Asiatic mangrove</name>
    <dbReference type="NCBI Taxonomy" id="61149"/>
    <lineage>
        <taxon>Eukaryota</taxon>
        <taxon>Viridiplantae</taxon>
        <taxon>Streptophyta</taxon>
        <taxon>Embryophyta</taxon>
        <taxon>Tracheophyta</taxon>
        <taxon>Spermatophyta</taxon>
        <taxon>Magnoliopsida</taxon>
        <taxon>eudicotyledons</taxon>
        <taxon>Gunneridae</taxon>
        <taxon>Pentapetalae</taxon>
        <taxon>rosids</taxon>
        <taxon>fabids</taxon>
        <taxon>Malpighiales</taxon>
        <taxon>Rhizophoraceae</taxon>
        <taxon>Rhizophora</taxon>
    </lineage>
</organism>
<protein>
    <submittedName>
        <fullName evidence="1">Uncharacterized protein</fullName>
    </submittedName>
</protein>
<proteinExistence type="predicted"/>
<evidence type="ECO:0000313" key="1">
    <source>
        <dbReference type="EMBL" id="MBX29201.1"/>
    </source>
</evidence>